<evidence type="ECO:0000256" key="2">
    <source>
        <dbReference type="SAM" id="Phobius"/>
    </source>
</evidence>
<proteinExistence type="predicted"/>
<evidence type="ECO:0000313" key="3">
    <source>
        <dbReference type="EMBL" id="NYI43154.1"/>
    </source>
</evidence>
<feature type="transmembrane region" description="Helical" evidence="2">
    <location>
        <begin position="45"/>
        <end position="66"/>
    </location>
</feature>
<dbReference type="Proteomes" id="UP000562045">
    <property type="component" value="Unassembled WGS sequence"/>
</dbReference>
<dbReference type="RefSeq" id="WP_179647437.1">
    <property type="nucleotide sequence ID" value="NZ_JACBZM010000001.1"/>
</dbReference>
<evidence type="ECO:0000313" key="4">
    <source>
        <dbReference type="Proteomes" id="UP000562045"/>
    </source>
</evidence>
<sequence>MTEGGTATDSARQPGRRRAEKPSRRLSAGNLGKPPLPRISLQSRFWRFVFAGAGVLLLLGWFTWYATTPDELPTSDKTISAPGVAGTPLYVGMFGAPDGFDRTLRISGVKVHATTSADLTITPLLCRRGTVGVTTGPEQFCSELIDPAGQRMVGGDSLVLKFEAAEPVIAVVDQLRVAYREDVRWDTQPAGVEQAIVTFSARPDVADDATSE</sequence>
<gene>
    <name evidence="3" type="ORF">BJ993_000234</name>
</gene>
<feature type="compositionally biased region" description="Polar residues" evidence="1">
    <location>
        <begin position="1"/>
        <end position="11"/>
    </location>
</feature>
<protein>
    <submittedName>
        <fullName evidence="3">Uncharacterized protein</fullName>
    </submittedName>
</protein>
<feature type="region of interest" description="Disordered" evidence="1">
    <location>
        <begin position="1"/>
        <end position="33"/>
    </location>
</feature>
<keyword evidence="2" id="KW-0812">Transmembrane</keyword>
<organism evidence="3 4">
    <name type="scientific">Nocardioides aromaticivorans</name>
    <dbReference type="NCBI Taxonomy" id="200618"/>
    <lineage>
        <taxon>Bacteria</taxon>
        <taxon>Bacillati</taxon>
        <taxon>Actinomycetota</taxon>
        <taxon>Actinomycetes</taxon>
        <taxon>Propionibacteriales</taxon>
        <taxon>Nocardioidaceae</taxon>
        <taxon>Nocardioides</taxon>
    </lineage>
</organism>
<keyword evidence="2" id="KW-1133">Transmembrane helix</keyword>
<keyword evidence="2" id="KW-0472">Membrane</keyword>
<accession>A0A7Z0CJL3</accession>
<dbReference type="AlphaFoldDB" id="A0A7Z0CJL3"/>
<evidence type="ECO:0000256" key="1">
    <source>
        <dbReference type="SAM" id="MobiDB-lite"/>
    </source>
</evidence>
<comment type="caution">
    <text evidence="3">The sequence shown here is derived from an EMBL/GenBank/DDBJ whole genome shotgun (WGS) entry which is preliminary data.</text>
</comment>
<reference evidence="3 4" key="1">
    <citation type="submission" date="2020-07" db="EMBL/GenBank/DDBJ databases">
        <title>Sequencing the genomes of 1000 actinobacteria strains.</title>
        <authorList>
            <person name="Klenk H.-P."/>
        </authorList>
    </citation>
    <scope>NUCLEOTIDE SEQUENCE [LARGE SCALE GENOMIC DNA]</scope>
    <source>
        <strain evidence="3 4">DSM 15131</strain>
    </source>
</reference>
<dbReference type="EMBL" id="JACBZM010000001">
    <property type="protein sequence ID" value="NYI43154.1"/>
    <property type="molecule type" value="Genomic_DNA"/>
</dbReference>
<name>A0A7Z0CJL3_9ACTN</name>